<accession>A0A7S2RYN7</accession>
<keyword evidence="1" id="KW-0812">Transmembrane</keyword>
<dbReference type="EMBL" id="HBHK01013454">
    <property type="protein sequence ID" value="CAD9684484.1"/>
    <property type="molecule type" value="Transcribed_RNA"/>
</dbReference>
<name>A0A7S2RYN7_9STRA</name>
<proteinExistence type="predicted"/>
<organism evidence="2">
    <name type="scientific">Mucochytrium quahogii</name>
    <dbReference type="NCBI Taxonomy" id="96639"/>
    <lineage>
        <taxon>Eukaryota</taxon>
        <taxon>Sar</taxon>
        <taxon>Stramenopiles</taxon>
        <taxon>Bigyra</taxon>
        <taxon>Labyrinthulomycetes</taxon>
        <taxon>Thraustochytrida</taxon>
        <taxon>Thraustochytriidae</taxon>
        <taxon>Mucochytrium</taxon>
    </lineage>
</organism>
<dbReference type="SUPFAM" id="SSF53448">
    <property type="entry name" value="Nucleotide-diphospho-sugar transferases"/>
    <property type="match status" value="1"/>
</dbReference>
<dbReference type="InterPro" id="IPR029044">
    <property type="entry name" value="Nucleotide-diphossugar_trans"/>
</dbReference>
<dbReference type="AlphaFoldDB" id="A0A7S2RYN7"/>
<feature type="transmembrane region" description="Helical" evidence="1">
    <location>
        <begin position="12"/>
        <end position="35"/>
    </location>
</feature>
<keyword evidence="1" id="KW-1133">Transmembrane helix</keyword>
<feature type="transmembrane region" description="Helical" evidence="1">
    <location>
        <begin position="430"/>
        <end position="449"/>
    </location>
</feature>
<evidence type="ECO:0000256" key="1">
    <source>
        <dbReference type="SAM" id="Phobius"/>
    </source>
</evidence>
<keyword evidence="1" id="KW-0472">Membrane</keyword>
<gene>
    <name evidence="2" type="ORF">QSP1433_LOCUS8451</name>
</gene>
<evidence type="ECO:0000313" key="2">
    <source>
        <dbReference type="EMBL" id="CAD9684484.1"/>
    </source>
</evidence>
<protein>
    <submittedName>
        <fullName evidence="2">Uncharacterized protein</fullName>
    </submittedName>
</protein>
<sequence length="472" mass="54957">MNIRVKVCKILFIVVLWVATVYFYAAVDLEVYWYLYNEARVRTSGAARDDGIATMDGHAELMTHTALSQVIRLLESNDGKDKHDLVKPGGEVSVSLENVLSNLNSRKPQKVIITCLTRDDYYGLYVNRYQVEELGRSFMDYRVIIVENDSQPDYLESLDNWAEVNPKVVIIKRKYWLKKRPDLRFLAKMRNFYVDEIRKPEYDSFNKVIVYDMDISHRWPVRKMVGAALIPDRDVAVRCLHVYNRGFTHRDVLAFRAPDVLPEYEFSKFPDSASQKTIHDVYRVTQKWHENKETHYVESCFGGIAIYSTSVFRECRYDETDFNCEHVPLNKCIRQSGKKLVLDTSVAIPVHERTVVEGLLLLLLSKLPQMFLVTAPGILRNSWRAYHRKRRSIQSLNALIEIMTGGVTVLIWFVFFAKNDTSDPDRDSRGWLRSLLFAAVLEPITKMSFQLLRSRVRSTKTNKIFERKNTNV</sequence>
<feature type="transmembrane region" description="Helical" evidence="1">
    <location>
        <begin position="399"/>
        <end position="418"/>
    </location>
</feature>
<reference evidence="2" key="1">
    <citation type="submission" date="2021-01" db="EMBL/GenBank/DDBJ databases">
        <authorList>
            <person name="Corre E."/>
            <person name="Pelletier E."/>
            <person name="Niang G."/>
            <person name="Scheremetjew M."/>
            <person name="Finn R."/>
            <person name="Kale V."/>
            <person name="Holt S."/>
            <person name="Cochrane G."/>
            <person name="Meng A."/>
            <person name="Brown T."/>
            <person name="Cohen L."/>
        </authorList>
    </citation>
    <scope>NUCLEOTIDE SEQUENCE</scope>
    <source>
        <strain evidence="2">NY070348D</strain>
    </source>
</reference>